<dbReference type="AlphaFoldDB" id="A0A554W9H3"/>
<dbReference type="PIRSF" id="PIRSF016481">
    <property type="entry name" value="Pilus_assembly_PilP"/>
    <property type="match status" value="1"/>
</dbReference>
<organism evidence="1 2">
    <name type="scientific">Tepidimonas alkaliphilus</name>
    <dbReference type="NCBI Taxonomy" id="2588942"/>
    <lineage>
        <taxon>Bacteria</taxon>
        <taxon>Pseudomonadati</taxon>
        <taxon>Pseudomonadota</taxon>
        <taxon>Betaproteobacteria</taxon>
        <taxon>Burkholderiales</taxon>
        <taxon>Tepidimonas</taxon>
    </lineage>
</organism>
<comment type="caution">
    <text evidence="1">The sequence shown here is derived from an EMBL/GenBank/DDBJ whole genome shotgun (WGS) entry which is preliminary data.</text>
</comment>
<dbReference type="RefSeq" id="WP_246100588.1">
    <property type="nucleotide sequence ID" value="NZ_VJNB01000004.1"/>
</dbReference>
<evidence type="ECO:0000313" key="1">
    <source>
        <dbReference type="EMBL" id="TSE20220.1"/>
    </source>
</evidence>
<sequence>MSAMRRRQAAGMLGAALIGLTGCAPQQDDLHAWMQEQRARASMTVEPLKPPTVFQPETFQGIQGVSPFSDEKLVRALRSDSATAVASRLLQAEQQRSREPLEEFPLDAFTMVGTLERAGRRVALVRVNGVLHQVRVGQYLGQNFGRITAISESQITLREIVQDASGEWIERNATLQLVEGNNQ</sequence>
<evidence type="ECO:0000313" key="2">
    <source>
        <dbReference type="Proteomes" id="UP000315736"/>
    </source>
</evidence>
<accession>A0A554W9H3</accession>
<dbReference type="Gene3D" id="2.30.30.830">
    <property type="match status" value="1"/>
</dbReference>
<dbReference type="Pfam" id="PF04351">
    <property type="entry name" value="PilP"/>
    <property type="match status" value="1"/>
</dbReference>
<reference evidence="1 2" key="1">
    <citation type="submission" date="2019-07" db="EMBL/GenBank/DDBJ databases">
        <title>Tepidimonas alkaliphilus YIM 72238 draft genome.</title>
        <authorList>
            <person name="Da Costa M.S."/>
            <person name="Froufe H.J.C."/>
            <person name="Egas C."/>
            <person name="Albuquerque L."/>
        </authorList>
    </citation>
    <scope>NUCLEOTIDE SEQUENCE [LARGE SCALE GENOMIC DNA]</scope>
    <source>
        <strain evidence="1 2">YIM 72238</strain>
    </source>
</reference>
<protein>
    <submittedName>
        <fullName evidence="1">Pilus assembly protein, PilP</fullName>
    </submittedName>
</protein>
<proteinExistence type="predicted"/>
<dbReference type="PROSITE" id="PS51257">
    <property type="entry name" value="PROKAR_LIPOPROTEIN"/>
    <property type="match status" value="1"/>
</dbReference>
<gene>
    <name evidence="1" type="ORF">Talka_01115</name>
</gene>
<name>A0A554W9H3_9BURK</name>
<dbReference type="InterPro" id="IPR007446">
    <property type="entry name" value="PilP"/>
</dbReference>
<keyword evidence="2" id="KW-1185">Reference proteome</keyword>
<dbReference type="EMBL" id="VJNB01000004">
    <property type="protein sequence ID" value="TSE20220.1"/>
    <property type="molecule type" value="Genomic_DNA"/>
</dbReference>
<dbReference type="Proteomes" id="UP000315736">
    <property type="component" value="Unassembled WGS sequence"/>
</dbReference>